<dbReference type="Proteomes" id="UP000728032">
    <property type="component" value="Unassembled WGS sequence"/>
</dbReference>
<evidence type="ECO:0000256" key="2">
    <source>
        <dbReference type="SAM" id="MobiDB-lite"/>
    </source>
</evidence>
<feature type="coiled-coil region" evidence="1">
    <location>
        <begin position="99"/>
        <end position="127"/>
    </location>
</feature>
<dbReference type="AlphaFoldDB" id="A0A7R9MCR6"/>
<dbReference type="OrthoDB" id="6516129at2759"/>
<name>A0A7R9MCR6_9ACAR</name>
<evidence type="ECO:0000313" key="3">
    <source>
        <dbReference type="EMBL" id="CAD7657722.1"/>
    </source>
</evidence>
<organism evidence="3">
    <name type="scientific">Oppiella nova</name>
    <dbReference type="NCBI Taxonomy" id="334625"/>
    <lineage>
        <taxon>Eukaryota</taxon>
        <taxon>Metazoa</taxon>
        <taxon>Ecdysozoa</taxon>
        <taxon>Arthropoda</taxon>
        <taxon>Chelicerata</taxon>
        <taxon>Arachnida</taxon>
        <taxon>Acari</taxon>
        <taxon>Acariformes</taxon>
        <taxon>Sarcoptiformes</taxon>
        <taxon>Oribatida</taxon>
        <taxon>Brachypylina</taxon>
        <taxon>Oppioidea</taxon>
        <taxon>Oppiidae</taxon>
        <taxon>Oppiella</taxon>
    </lineage>
</organism>
<evidence type="ECO:0000256" key="1">
    <source>
        <dbReference type="SAM" id="Coils"/>
    </source>
</evidence>
<gene>
    <name evidence="3" type="ORF">ONB1V03_LOCUS14347</name>
</gene>
<dbReference type="EMBL" id="OC928367">
    <property type="protein sequence ID" value="CAD7657722.1"/>
    <property type="molecule type" value="Genomic_DNA"/>
</dbReference>
<evidence type="ECO:0000313" key="4">
    <source>
        <dbReference type="Proteomes" id="UP000728032"/>
    </source>
</evidence>
<keyword evidence="1" id="KW-0175">Coiled coil</keyword>
<keyword evidence="4" id="KW-1185">Reference proteome</keyword>
<feature type="region of interest" description="Disordered" evidence="2">
    <location>
        <begin position="1"/>
        <end position="81"/>
    </location>
</feature>
<feature type="compositionally biased region" description="Polar residues" evidence="2">
    <location>
        <begin position="12"/>
        <end position="21"/>
    </location>
</feature>
<sequence length="166" mass="18235">MGCGAAKAVQTIDDNTNNANGNVVKPNKTTDKTNGNGTAAGPRRMSRPMTPVPKPVAFDISLDDDSPKPATGSAATEPLKLPPKRLLSLAEQPAQQLTAKQLSDKQLKAEEKRLELLEERKRKAHIYNEKFLPQNNNSNNNTNDLNIINDSEVFANEKKVEDLLIY</sequence>
<feature type="compositionally biased region" description="Low complexity" evidence="2">
    <location>
        <begin position="32"/>
        <end position="41"/>
    </location>
</feature>
<dbReference type="EMBL" id="CAJPVJ010013542">
    <property type="protein sequence ID" value="CAG2174908.1"/>
    <property type="molecule type" value="Genomic_DNA"/>
</dbReference>
<accession>A0A7R9MCR6</accession>
<protein>
    <submittedName>
        <fullName evidence="3">Uncharacterized protein</fullName>
    </submittedName>
</protein>
<reference evidence="3" key="1">
    <citation type="submission" date="2020-11" db="EMBL/GenBank/DDBJ databases">
        <authorList>
            <person name="Tran Van P."/>
        </authorList>
    </citation>
    <scope>NUCLEOTIDE SEQUENCE</scope>
</reference>
<proteinExistence type="predicted"/>